<dbReference type="AlphaFoldDB" id="A0A2A9HEQ3"/>
<accession>A0A2A9HEQ3</accession>
<dbReference type="Proteomes" id="UP000223071">
    <property type="component" value="Unassembled WGS sequence"/>
</dbReference>
<dbReference type="PANTHER" id="PTHR21432">
    <property type="entry name" value="ACETYL-COA HYDROLASE-RELATED"/>
    <property type="match status" value="1"/>
</dbReference>
<evidence type="ECO:0000313" key="2">
    <source>
        <dbReference type="EMBL" id="PFG73622.1"/>
    </source>
</evidence>
<gene>
    <name evidence="2" type="ORF">A9A59_0824</name>
</gene>
<organism evidence="2 3">
    <name type="scientific">Tepidiforma thermophila (strain KCTC 52669 / CGMCC 1.13589 / G233)</name>
    <dbReference type="NCBI Taxonomy" id="2761530"/>
    <lineage>
        <taxon>Bacteria</taxon>
        <taxon>Bacillati</taxon>
        <taxon>Chloroflexota</taxon>
        <taxon>Tepidiformia</taxon>
        <taxon>Tepidiformales</taxon>
        <taxon>Tepidiformaceae</taxon>
        <taxon>Tepidiforma</taxon>
    </lineage>
</organism>
<dbReference type="PANTHER" id="PTHR21432:SF20">
    <property type="entry name" value="ACETYL-COA HYDROLASE"/>
    <property type="match status" value="1"/>
</dbReference>
<keyword evidence="3" id="KW-1185">Reference proteome</keyword>
<dbReference type="InterPro" id="IPR038460">
    <property type="entry name" value="AcetylCoA_hyd_C_sf"/>
</dbReference>
<feature type="domain" description="Acetyl-CoA hydrolase/transferase C-terminal" evidence="1">
    <location>
        <begin position="341"/>
        <end position="488"/>
    </location>
</feature>
<dbReference type="EMBL" id="PDJQ01000001">
    <property type="protein sequence ID" value="PFG73622.1"/>
    <property type="molecule type" value="Genomic_DNA"/>
</dbReference>
<name>A0A2A9HEQ3_TEPT2</name>
<comment type="caution">
    <text evidence="2">The sequence shown here is derived from an EMBL/GenBank/DDBJ whole genome shotgun (WGS) entry which is preliminary data.</text>
</comment>
<dbReference type="InterPro" id="IPR046433">
    <property type="entry name" value="ActCoA_hydro"/>
</dbReference>
<evidence type="ECO:0000259" key="1">
    <source>
        <dbReference type="Pfam" id="PF13336"/>
    </source>
</evidence>
<dbReference type="RefSeq" id="WP_098503069.1">
    <property type="nucleotide sequence ID" value="NZ_PDJQ01000001.1"/>
</dbReference>
<evidence type="ECO:0000313" key="3">
    <source>
        <dbReference type="Proteomes" id="UP000223071"/>
    </source>
</evidence>
<protein>
    <submittedName>
        <fullName evidence="2">4-hydroxybutyrate CoA-transferase</fullName>
    </submittedName>
</protein>
<dbReference type="Gene3D" id="3.30.750.70">
    <property type="entry name" value="4-hydroxybutyrate coenzyme like domains"/>
    <property type="match status" value="1"/>
</dbReference>
<dbReference type="InterPro" id="IPR026888">
    <property type="entry name" value="AcetylCoA_hyd_C"/>
</dbReference>
<dbReference type="InterPro" id="IPR037171">
    <property type="entry name" value="NagB/RpiA_transferase-like"/>
</dbReference>
<dbReference type="Gene3D" id="3.40.1080.20">
    <property type="entry name" value="Acetyl-CoA hydrolase/transferase C-terminal domain"/>
    <property type="match status" value="1"/>
</dbReference>
<dbReference type="GO" id="GO:0006083">
    <property type="term" value="P:acetate metabolic process"/>
    <property type="evidence" value="ECO:0007669"/>
    <property type="project" value="InterPro"/>
</dbReference>
<dbReference type="Gene3D" id="3.40.1080.10">
    <property type="entry name" value="Glutaconate Coenzyme A-transferase"/>
    <property type="match status" value="1"/>
</dbReference>
<dbReference type="Pfam" id="PF13336">
    <property type="entry name" value="AcetylCoA_hyd_C"/>
    <property type="match status" value="1"/>
</dbReference>
<sequence>MTAPATRRYASWRDEFESRKKSPAEALEVVQNGHLVGLGILCPGVLTQALLERARQLERVDIRCLAPREVPLFSPDGPKGEKEIELFIGDALRPAHDQRIATYLPNTFMLGFKAFDAGRPEARIPDVFLVAVSPPNEKGYVNFGPHMWHKKAYVRRCRHTVAAIDPNIEPVYGDTWIHVSEIETFVDGYIKPVDIPAVRQRIETQAPPENRDALLRILNEASPDQVALVEDMFHLMPPGILEQAFGLSEVDPAAQAIAEHLKTLIRDGDTIQVGVGQPSSLMFKAGAFDHAHDLGLHTELGSPGLARLWEKGVLTGARKSIHKGRAVATAWTGCDGTDLRIIADNPAFELHDSNYLLNPLLMAQNRQMTSINSAIAVDLLGQVASEDRFGGHMVNGTGGQPDAHLSAALCPDGRAITVLRSTALEGTVSKIVAQHPEGTLVTVPRYLADTVITEYGIARLLDKNHRQRAEELIAIAHPDFRAELRAQAKQLWGTLE</sequence>
<dbReference type="SUPFAM" id="SSF100950">
    <property type="entry name" value="NagB/RpiA/CoA transferase-like"/>
    <property type="match status" value="2"/>
</dbReference>
<keyword evidence="2" id="KW-0808">Transferase</keyword>
<dbReference type="GO" id="GO:0008775">
    <property type="term" value="F:acetate CoA-transferase activity"/>
    <property type="evidence" value="ECO:0007669"/>
    <property type="project" value="InterPro"/>
</dbReference>
<reference evidence="2 3" key="1">
    <citation type="submission" date="2017-09" db="EMBL/GenBank/DDBJ databases">
        <title>Sequencing the genomes of two abundant thermophiles in Great Basin hot springs: Thermocrinis jamiesonii and novel Chloroflexi Thermoflexus hugenholtzii.</title>
        <authorList>
            <person name="Hedlund B."/>
        </authorList>
    </citation>
    <scope>NUCLEOTIDE SEQUENCE [LARGE SCALE GENOMIC DNA]</scope>
    <source>
        <strain evidence="2 3">G233</strain>
    </source>
</reference>
<proteinExistence type="predicted"/>